<keyword evidence="5 7" id="KW-1133">Transmembrane helix</keyword>
<dbReference type="PANTHER" id="PTHR34702">
    <property type="entry name" value="NA(+)/H(+) ANTIPORTER SUBUNIT F1"/>
    <property type="match status" value="1"/>
</dbReference>
<protein>
    <recommendedName>
        <fullName evidence="9">Cation:proton antiporter</fullName>
    </recommendedName>
</protein>
<evidence type="ECO:0000256" key="7">
    <source>
        <dbReference type="SAM" id="Phobius"/>
    </source>
</evidence>
<evidence type="ECO:0000256" key="1">
    <source>
        <dbReference type="ARBA" id="ARBA00004651"/>
    </source>
</evidence>
<dbReference type="EMBL" id="UINC01011323">
    <property type="protein sequence ID" value="SVA50025.1"/>
    <property type="molecule type" value="Genomic_DNA"/>
</dbReference>
<feature type="transmembrane region" description="Helical" evidence="7">
    <location>
        <begin position="18"/>
        <end position="37"/>
    </location>
</feature>
<gene>
    <name evidence="8" type="ORF">METZ01_LOCUS102879</name>
</gene>
<evidence type="ECO:0000256" key="2">
    <source>
        <dbReference type="ARBA" id="ARBA00022448"/>
    </source>
</evidence>
<feature type="transmembrane region" description="Helical" evidence="7">
    <location>
        <begin position="43"/>
        <end position="66"/>
    </location>
</feature>
<sequence length="71" mass="7645">MFIAFIRFVKGPSLPDRLLAVDTVTLTLAGMFAVLAIKSSFEFFIAVLILAVVGIISSVTVAKYLVKGKLL</sequence>
<organism evidence="8">
    <name type="scientific">marine metagenome</name>
    <dbReference type="NCBI Taxonomy" id="408172"/>
    <lineage>
        <taxon>unclassified sequences</taxon>
        <taxon>metagenomes</taxon>
        <taxon>ecological metagenomes</taxon>
    </lineage>
</organism>
<evidence type="ECO:0000256" key="6">
    <source>
        <dbReference type="ARBA" id="ARBA00023136"/>
    </source>
</evidence>
<dbReference type="Pfam" id="PF04066">
    <property type="entry name" value="MrpF_PhaF"/>
    <property type="match status" value="1"/>
</dbReference>
<dbReference type="AlphaFoldDB" id="A0A381WC05"/>
<evidence type="ECO:0000256" key="3">
    <source>
        <dbReference type="ARBA" id="ARBA00022475"/>
    </source>
</evidence>
<dbReference type="InterPro" id="IPR007208">
    <property type="entry name" value="MrpF/PhaF-like"/>
</dbReference>
<dbReference type="GO" id="GO:0005886">
    <property type="term" value="C:plasma membrane"/>
    <property type="evidence" value="ECO:0007669"/>
    <property type="project" value="UniProtKB-SubCell"/>
</dbReference>
<evidence type="ECO:0008006" key="9">
    <source>
        <dbReference type="Google" id="ProtNLM"/>
    </source>
</evidence>
<name>A0A381WC05_9ZZZZ</name>
<reference evidence="8" key="1">
    <citation type="submission" date="2018-05" db="EMBL/GenBank/DDBJ databases">
        <authorList>
            <person name="Lanie J.A."/>
            <person name="Ng W.-L."/>
            <person name="Kazmierczak K.M."/>
            <person name="Andrzejewski T.M."/>
            <person name="Davidsen T.M."/>
            <person name="Wayne K.J."/>
            <person name="Tettelin H."/>
            <person name="Glass J.I."/>
            <person name="Rusch D."/>
            <person name="Podicherti R."/>
            <person name="Tsui H.-C.T."/>
            <person name="Winkler M.E."/>
        </authorList>
    </citation>
    <scope>NUCLEOTIDE SEQUENCE</scope>
</reference>
<dbReference type="GO" id="GO:0015385">
    <property type="term" value="F:sodium:proton antiporter activity"/>
    <property type="evidence" value="ECO:0007669"/>
    <property type="project" value="TreeGrafter"/>
</dbReference>
<comment type="subcellular location">
    <subcellularLocation>
        <location evidence="1">Cell membrane</location>
        <topology evidence="1">Multi-pass membrane protein</topology>
    </subcellularLocation>
</comment>
<evidence type="ECO:0000256" key="5">
    <source>
        <dbReference type="ARBA" id="ARBA00022989"/>
    </source>
</evidence>
<proteinExistence type="predicted"/>
<evidence type="ECO:0000313" key="8">
    <source>
        <dbReference type="EMBL" id="SVA50025.1"/>
    </source>
</evidence>
<evidence type="ECO:0000256" key="4">
    <source>
        <dbReference type="ARBA" id="ARBA00022692"/>
    </source>
</evidence>
<keyword evidence="4 7" id="KW-0812">Transmembrane</keyword>
<keyword evidence="6 7" id="KW-0472">Membrane</keyword>
<keyword evidence="2" id="KW-0813">Transport</keyword>
<keyword evidence="3" id="KW-1003">Cell membrane</keyword>
<accession>A0A381WC05</accession>
<dbReference type="PANTHER" id="PTHR34702:SF1">
    <property type="entry name" value="NA(+)_H(+) ANTIPORTER SUBUNIT F"/>
    <property type="match status" value="1"/>
</dbReference>